<evidence type="ECO:0000313" key="6">
    <source>
        <dbReference type="EMBL" id="GAA1845423.1"/>
    </source>
</evidence>
<name>A0ABN2MZE6_9PSEU</name>
<keyword evidence="4" id="KW-0503">Monooxygenase</keyword>
<evidence type="ECO:0000313" key="7">
    <source>
        <dbReference type="Proteomes" id="UP001500449"/>
    </source>
</evidence>
<dbReference type="InterPro" id="IPR050766">
    <property type="entry name" value="Bact_Lucif_Oxidored"/>
</dbReference>
<dbReference type="Pfam" id="PF00296">
    <property type="entry name" value="Bac_luciferase"/>
    <property type="match status" value="1"/>
</dbReference>
<evidence type="ECO:0000256" key="4">
    <source>
        <dbReference type="ARBA" id="ARBA00023033"/>
    </source>
</evidence>
<dbReference type="InterPro" id="IPR011251">
    <property type="entry name" value="Luciferase-like_dom"/>
</dbReference>
<feature type="domain" description="Luciferase-like" evidence="5">
    <location>
        <begin position="1"/>
        <end position="328"/>
    </location>
</feature>
<organism evidence="6 7">
    <name type="scientific">Pseudonocardia ailaonensis</name>
    <dbReference type="NCBI Taxonomy" id="367279"/>
    <lineage>
        <taxon>Bacteria</taxon>
        <taxon>Bacillati</taxon>
        <taxon>Actinomycetota</taxon>
        <taxon>Actinomycetes</taxon>
        <taxon>Pseudonocardiales</taxon>
        <taxon>Pseudonocardiaceae</taxon>
        <taxon>Pseudonocardia</taxon>
    </lineage>
</organism>
<keyword evidence="2" id="KW-0285">Flavoprotein</keyword>
<evidence type="ECO:0000256" key="2">
    <source>
        <dbReference type="ARBA" id="ARBA00022630"/>
    </source>
</evidence>
<dbReference type="PANTHER" id="PTHR30137:SF16">
    <property type="entry name" value="BLL0895 PROTEIN"/>
    <property type="match status" value="1"/>
</dbReference>
<dbReference type="PANTHER" id="PTHR30137">
    <property type="entry name" value="LUCIFERASE-LIKE MONOOXYGENASE"/>
    <property type="match status" value="1"/>
</dbReference>
<reference evidence="6 7" key="1">
    <citation type="journal article" date="2019" name="Int. J. Syst. Evol. Microbiol.">
        <title>The Global Catalogue of Microorganisms (GCM) 10K type strain sequencing project: providing services to taxonomists for standard genome sequencing and annotation.</title>
        <authorList>
            <consortium name="The Broad Institute Genomics Platform"/>
            <consortium name="The Broad Institute Genome Sequencing Center for Infectious Disease"/>
            <person name="Wu L."/>
            <person name="Ma J."/>
        </authorList>
    </citation>
    <scope>NUCLEOTIDE SEQUENCE [LARGE SCALE GENOMIC DNA]</scope>
    <source>
        <strain evidence="6 7">JCM 16009</strain>
    </source>
</reference>
<evidence type="ECO:0000259" key="5">
    <source>
        <dbReference type="Pfam" id="PF00296"/>
    </source>
</evidence>
<protein>
    <submittedName>
        <fullName evidence="6">LLM class flavin-dependent oxidoreductase</fullName>
    </submittedName>
</protein>
<accession>A0ABN2MZE6</accession>
<proteinExistence type="inferred from homology"/>
<dbReference type="InterPro" id="IPR036661">
    <property type="entry name" value="Luciferase-like_sf"/>
</dbReference>
<dbReference type="Gene3D" id="3.20.20.30">
    <property type="entry name" value="Luciferase-like domain"/>
    <property type="match status" value="1"/>
</dbReference>
<keyword evidence="7" id="KW-1185">Reference proteome</keyword>
<dbReference type="EMBL" id="BAAAQK010000005">
    <property type="protein sequence ID" value="GAA1845423.1"/>
    <property type="molecule type" value="Genomic_DNA"/>
</dbReference>
<dbReference type="Proteomes" id="UP001500449">
    <property type="component" value="Unassembled WGS sequence"/>
</dbReference>
<comment type="similarity">
    <text evidence="1">Belongs to the bacterial luciferase oxidoreductase family.</text>
</comment>
<evidence type="ECO:0000256" key="1">
    <source>
        <dbReference type="ARBA" id="ARBA00010426"/>
    </source>
</evidence>
<keyword evidence="3" id="KW-0560">Oxidoreductase</keyword>
<sequence>MKIGLIHIPYVSPHRTSRETFEWSLRLAVEADQAGVDEMMITEHATEAWEPIPNPELVIAAAALQTERIRFAPMAHLLPYHNPASLALQVGWLSQILEGRYFLGIGAGAYPNDGVVHGHKDLGENHLMLQEALDIMHRIWAREPFLFEGDYFRAGFPEPVPQGGPDDEDHLISDFSPWGGSVDIAVTGLSPVSSSMKIAGANGYIPVSVYSGAAALKAHWETYAEAARGAGLVPNQHLHHVSHDVLIADTDKEAKRLAVEGGLGQTWQRYLLPLFRRMRPERFQGFLDAVPGSTLADVTPEWLAEHVWIVGSPETVREKLEALFEESGGWGTLNLQTHDYIDDPKPWLESMRRLVDEVAPKVALPGTPSSTSPSTVRSS</sequence>
<gene>
    <name evidence="6" type="ORF">GCM10009836_26190</name>
</gene>
<dbReference type="SUPFAM" id="SSF51679">
    <property type="entry name" value="Bacterial luciferase-like"/>
    <property type="match status" value="1"/>
</dbReference>
<comment type="caution">
    <text evidence="6">The sequence shown here is derived from an EMBL/GenBank/DDBJ whole genome shotgun (WGS) entry which is preliminary data.</text>
</comment>
<evidence type="ECO:0000256" key="3">
    <source>
        <dbReference type="ARBA" id="ARBA00023002"/>
    </source>
</evidence>
<dbReference type="RefSeq" id="WP_344415937.1">
    <property type="nucleotide sequence ID" value="NZ_BAAAQK010000005.1"/>
</dbReference>